<proteinExistence type="predicted"/>
<dbReference type="AlphaFoldDB" id="A0A9Q1JQA4"/>
<protein>
    <submittedName>
        <fullName evidence="1">Uncharacterized protein</fullName>
    </submittedName>
</protein>
<dbReference type="Proteomes" id="UP001153076">
    <property type="component" value="Unassembled WGS sequence"/>
</dbReference>
<evidence type="ECO:0000313" key="2">
    <source>
        <dbReference type="Proteomes" id="UP001153076"/>
    </source>
</evidence>
<gene>
    <name evidence="1" type="ORF">Cgig2_003288</name>
</gene>
<reference evidence="1" key="1">
    <citation type="submission" date="2022-04" db="EMBL/GenBank/DDBJ databases">
        <title>Carnegiea gigantea Genome sequencing and assembly v2.</title>
        <authorList>
            <person name="Copetti D."/>
            <person name="Sanderson M.J."/>
            <person name="Burquez A."/>
            <person name="Wojciechowski M.F."/>
        </authorList>
    </citation>
    <scope>NUCLEOTIDE SEQUENCE</scope>
    <source>
        <strain evidence="1">SGP5-SGP5p</strain>
        <tissue evidence="1">Aerial part</tissue>
    </source>
</reference>
<evidence type="ECO:0000313" key="1">
    <source>
        <dbReference type="EMBL" id="KAJ8428957.1"/>
    </source>
</evidence>
<keyword evidence="2" id="KW-1185">Reference proteome</keyword>
<organism evidence="1 2">
    <name type="scientific">Carnegiea gigantea</name>
    <dbReference type="NCBI Taxonomy" id="171969"/>
    <lineage>
        <taxon>Eukaryota</taxon>
        <taxon>Viridiplantae</taxon>
        <taxon>Streptophyta</taxon>
        <taxon>Embryophyta</taxon>
        <taxon>Tracheophyta</taxon>
        <taxon>Spermatophyta</taxon>
        <taxon>Magnoliopsida</taxon>
        <taxon>eudicotyledons</taxon>
        <taxon>Gunneridae</taxon>
        <taxon>Pentapetalae</taxon>
        <taxon>Caryophyllales</taxon>
        <taxon>Cactineae</taxon>
        <taxon>Cactaceae</taxon>
        <taxon>Cactoideae</taxon>
        <taxon>Echinocereeae</taxon>
        <taxon>Carnegiea</taxon>
    </lineage>
</organism>
<dbReference type="EMBL" id="JAKOGI010000954">
    <property type="protein sequence ID" value="KAJ8428957.1"/>
    <property type="molecule type" value="Genomic_DNA"/>
</dbReference>
<comment type="caution">
    <text evidence="1">The sequence shown here is derived from an EMBL/GenBank/DDBJ whole genome shotgun (WGS) entry which is preliminary data.</text>
</comment>
<sequence>MCFKVNYVVTAVTREFRSAGNEVCCSPNKSEGGIKENDIIIFSNARLPDSFIKNSWRDYQSLVKNNAKKFLCAFSLEFMIPRAIEGVIKGNELHQSTKLGEPELQSRYGHMGEDADSTIMIESSTKMNKLERDEKVITSTFISQPHLMAYAK</sequence>
<name>A0A9Q1JQA4_9CARY</name>
<accession>A0A9Q1JQA4</accession>